<accession>A0A6I3KVJ0</accession>
<reference evidence="2 3" key="1">
    <citation type="submission" date="2019-11" db="EMBL/GenBank/DDBJ databases">
        <title>Nocardia sp. nov. CT2-14 isolated from soil.</title>
        <authorList>
            <person name="Kanchanasin P."/>
            <person name="Tanasupawat S."/>
            <person name="Yuki M."/>
            <person name="Kudo T."/>
        </authorList>
    </citation>
    <scope>NUCLEOTIDE SEQUENCE [LARGE SCALE GENOMIC DNA]</scope>
    <source>
        <strain evidence="2 3">CT2-14</strain>
    </source>
</reference>
<dbReference type="EMBL" id="WMBB01000003">
    <property type="protein sequence ID" value="MTE12560.1"/>
    <property type="molecule type" value="Genomic_DNA"/>
</dbReference>
<evidence type="ECO:0008006" key="4">
    <source>
        <dbReference type="Google" id="ProtNLM"/>
    </source>
</evidence>
<gene>
    <name evidence="2" type="ORF">GLP40_07180</name>
</gene>
<evidence type="ECO:0000256" key="1">
    <source>
        <dbReference type="SAM" id="SignalP"/>
    </source>
</evidence>
<dbReference type="Proteomes" id="UP000432464">
    <property type="component" value="Unassembled WGS sequence"/>
</dbReference>
<sequence length="225" mass="24534">MRGRQAKGAITRYSPPVKYLVGCAMALSFATGSPVAQADSAPTCTDTPNAYTAGWQTGWAAYQAEQKSPSSGQSSRTVDLPITINAPLAKVWTVYSNLRNDIGRHPFLQDIITHRTCTDGITQTIDFTALENVPMGSVDYPAKTQAEQRLYPADHYYLTDSYDQPGIITHQKITFTDNGNGTTTVNEHITFIANPLLISFTVDNGVSSHQAYQAALKRDIENGTL</sequence>
<dbReference type="SUPFAM" id="SSF55961">
    <property type="entry name" value="Bet v1-like"/>
    <property type="match status" value="1"/>
</dbReference>
<feature type="signal peptide" evidence="1">
    <location>
        <begin position="1"/>
        <end position="38"/>
    </location>
</feature>
<proteinExistence type="predicted"/>
<protein>
    <recommendedName>
        <fullName evidence="4">Polyketide cyclase / dehydrase and lipid transport</fullName>
    </recommendedName>
</protein>
<organism evidence="2 3">
    <name type="scientific">Nocardia aurantiaca</name>
    <dbReference type="NCBI Taxonomy" id="2675850"/>
    <lineage>
        <taxon>Bacteria</taxon>
        <taxon>Bacillati</taxon>
        <taxon>Actinomycetota</taxon>
        <taxon>Actinomycetes</taxon>
        <taxon>Mycobacteriales</taxon>
        <taxon>Nocardiaceae</taxon>
        <taxon>Nocardia</taxon>
    </lineage>
</organism>
<feature type="chain" id="PRO_5026266581" description="Polyketide cyclase / dehydrase and lipid transport" evidence="1">
    <location>
        <begin position="39"/>
        <end position="225"/>
    </location>
</feature>
<dbReference type="AlphaFoldDB" id="A0A6I3KVJ0"/>
<keyword evidence="1" id="KW-0732">Signal</keyword>
<evidence type="ECO:0000313" key="3">
    <source>
        <dbReference type="Proteomes" id="UP000432464"/>
    </source>
</evidence>
<comment type="caution">
    <text evidence="2">The sequence shown here is derived from an EMBL/GenBank/DDBJ whole genome shotgun (WGS) entry which is preliminary data.</text>
</comment>
<keyword evidence="3" id="KW-1185">Reference proteome</keyword>
<evidence type="ECO:0000313" key="2">
    <source>
        <dbReference type="EMBL" id="MTE12560.1"/>
    </source>
</evidence>
<name>A0A6I3KVJ0_9NOCA</name>